<dbReference type="AlphaFoldDB" id="A0A3B0V4G3"/>
<feature type="non-terminal residue" evidence="1">
    <location>
        <position position="1"/>
    </location>
</feature>
<protein>
    <submittedName>
        <fullName evidence="1">Uncharacterized protein</fullName>
    </submittedName>
</protein>
<accession>A0A3B0V4G3</accession>
<proteinExistence type="predicted"/>
<dbReference type="EMBL" id="UOES01000147">
    <property type="protein sequence ID" value="VAW26836.1"/>
    <property type="molecule type" value="Genomic_DNA"/>
</dbReference>
<reference evidence="1" key="1">
    <citation type="submission" date="2018-06" db="EMBL/GenBank/DDBJ databases">
        <authorList>
            <person name="Zhirakovskaya E."/>
        </authorList>
    </citation>
    <scope>NUCLEOTIDE SEQUENCE</scope>
</reference>
<sequence length="392" mass="43464">FNKIGQMKLDVAQGTDDFFNKGSLNVQQLASFYAYGLQLQLGDAGITVCKGKIGYENSGKESKFSTEFNKRVLNKLSDLELVKVGESGCDFTFEGSFNKANNNIVIVTNFDEANGKVRATVNNKFPYQSVQFGELSFLPENFEYINKLSEIIIIPDKEAYIIKKVELFRNPVNVLVQLDGNPLKDIPVHFKILRNDAVEYETTIISDKKGVAELVINTEQIKRSGEMLLHADVDVADLLGVEENSDFIQSTLKEHPLQAKQLKVKVLAPTVYVTSKEYALGDPLGINILAPSVKNALIELDYKFIDSAEGADYIITIEAATRSGQANQYGYFAYLDATISMVRTDTGKGIYKNSLTNIKGAGANFRMASAKAYEKAKKTIGNDISYELEFGR</sequence>
<gene>
    <name evidence="1" type="ORF">MNBD_BACTEROID06-514</name>
</gene>
<name>A0A3B0V4G3_9ZZZZ</name>
<evidence type="ECO:0000313" key="1">
    <source>
        <dbReference type="EMBL" id="VAW26836.1"/>
    </source>
</evidence>
<organism evidence="1">
    <name type="scientific">hydrothermal vent metagenome</name>
    <dbReference type="NCBI Taxonomy" id="652676"/>
    <lineage>
        <taxon>unclassified sequences</taxon>
        <taxon>metagenomes</taxon>
        <taxon>ecological metagenomes</taxon>
    </lineage>
</organism>